<feature type="signal peptide" evidence="2">
    <location>
        <begin position="1"/>
        <end position="18"/>
    </location>
</feature>
<evidence type="ECO:0000313" key="4">
    <source>
        <dbReference type="Proteomes" id="UP000007148"/>
    </source>
</evidence>
<feature type="region of interest" description="Disordered" evidence="1">
    <location>
        <begin position="184"/>
        <end position="246"/>
    </location>
</feature>
<keyword evidence="4" id="KW-1185">Reference proteome</keyword>
<dbReference type="OrthoDB" id="5358959at2759"/>
<dbReference type="AlphaFoldDB" id="G4T9J3"/>
<feature type="compositionally biased region" description="Low complexity" evidence="1">
    <location>
        <begin position="198"/>
        <end position="246"/>
    </location>
</feature>
<protein>
    <submittedName>
        <fullName evidence="3">Uncharacterized protein</fullName>
    </submittedName>
</protein>
<dbReference type="EMBL" id="CAFZ01000023">
    <property type="protein sequence ID" value="CCA67964.1"/>
    <property type="molecule type" value="Genomic_DNA"/>
</dbReference>
<accession>G4T9J3</accession>
<sequence length="296" mass="30530">MLVFSLLFSSLAPLAVLAGTPSAVRSLSGKDYSHLLKRSDGPSPFAFSYPHKRAPVAVPPTLLYPGGVERHWVATQVLSNARIEIIAVRMVQSVAPQTLCAARVVVAVEMDAAVAEILVLSSTVLAFVARLANSAMVRLDALKMARFNVQERHSAAVTAGETCGRNAAGEATCNGQTASGNSVTISANNATPVDTEVSVPTSGASSSSATGSNSSSSSTRSSSISTTARTTTTVAPTTSATSSTGGALKTIPAAAAHEFTGLDAYTHILKGLDLPNAALRRYAATPFHVYTPLLRS</sequence>
<organism evidence="3 4">
    <name type="scientific">Serendipita indica (strain DSM 11827)</name>
    <name type="common">Root endophyte fungus</name>
    <name type="synonym">Piriformospora indica</name>
    <dbReference type="NCBI Taxonomy" id="1109443"/>
    <lineage>
        <taxon>Eukaryota</taxon>
        <taxon>Fungi</taxon>
        <taxon>Dikarya</taxon>
        <taxon>Basidiomycota</taxon>
        <taxon>Agaricomycotina</taxon>
        <taxon>Agaricomycetes</taxon>
        <taxon>Sebacinales</taxon>
        <taxon>Serendipitaceae</taxon>
        <taxon>Serendipita</taxon>
    </lineage>
</organism>
<name>G4T9J3_SERID</name>
<dbReference type="Proteomes" id="UP000007148">
    <property type="component" value="Unassembled WGS sequence"/>
</dbReference>
<dbReference type="InParanoid" id="G4T9J3"/>
<gene>
    <name evidence="3" type="ORF">PIIN_01831</name>
</gene>
<comment type="caution">
    <text evidence="3">The sequence shown here is derived from an EMBL/GenBank/DDBJ whole genome shotgun (WGS) entry which is preliminary data.</text>
</comment>
<feature type="chain" id="PRO_5003468594" evidence="2">
    <location>
        <begin position="19"/>
        <end position="296"/>
    </location>
</feature>
<evidence type="ECO:0000256" key="2">
    <source>
        <dbReference type="SAM" id="SignalP"/>
    </source>
</evidence>
<keyword evidence="2" id="KW-0732">Signal</keyword>
<proteinExistence type="predicted"/>
<reference evidence="3 4" key="1">
    <citation type="journal article" date="2011" name="PLoS Pathog.">
        <title>Endophytic Life Strategies Decoded by Genome and Transcriptome Analyses of the Mutualistic Root Symbiont Piriformospora indica.</title>
        <authorList>
            <person name="Zuccaro A."/>
            <person name="Lahrmann U."/>
            <person name="Guldener U."/>
            <person name="Langen G."/>
            <person name="Pfiffi S."/>
            <person name="Biedenkopf D."/>
            <person name="Wong P."/>
            <person name="Samans B."/>
            <person name="Grimm C."/>
            <person name="Basiewicz M."/>
            <person name="Murat C."/>
            <person name="Martin F."/>
            <person name="Kogel K.H."/>
        </authorList>
    </citation>
    <scope>NUCLEOTIDE SEQUENCE [LARGE SCALE GENOMIC DNA]</scope>
    <source>
        <strain evidence="3 4">DSM 11827</strain>
    </source>
</reference>
<evidence type="ECO:0000256" key="1">
    <source>
        <dbReference type="SAM" id="MobiDB-lite"/>
    </source>
</evidence>
<dbReference type="HOGENOM" id="CLU_940455_0_0_1"/>
<evidence type="ECO:0000313" key="3">
    <source>
        <dbReference type="EMBL" id="CCA67964.1"/>
    </source>
</evidence>